<dbReference type="SUPFAM" id="SSF57716">
    <property type="entry name" value="Glucocorticoid receptor-like (DNA-binding domain)"/>
    <property type="match status" value="4"/>
</dbReference>
<feature type="domain" description="LIM zinc-binding" evidence="8">
    <location>
        <begin position="8"/>
        <end position="68"/>
    </location>
</feature>
<keyword evidence="3" id="KW-0677">Repeat</keyword>
<keyword evidence="9" id="KW-1185">Reference proteome</keyword>
<dbReference type="GO" id="GO:0030018">
    <property type="term" value="C:Z disc"/>
    <property type="evidence" value="ECO:0007669"/>
    <property type="project" value="TreeGrafter"/>
</dbReference>
<evidence type="ECO:0000313" key="9">
    <source>
        <dbReference type="Proteomes" id="UP000050795"/>
    </source>
</evidence>
<dbReference type="PROSITE" id="PS50023">
    <property type="entry name" value="LIM_DOMAIN_2"/>
    <property type="match status" value="2"/>
</dbReference>
<proteinExistence type="predicted"/>
<accession>A0AA85IU45</accession>
<dbReference type="GO" id="GO:0008307">
    <property type="term" value="F:structural constituent of muscle"/>
    <property type="evidence" value="ECO:0007669"/>
    <property type="project" value="TreeGrafter"/>
</dbReference>
<evidence type="ECO:0000256" key="6">
    <source>
        <dbReference type="ARBA" id="ARBA00023242"/>
    </source>
</evidence>
<evidence type="ECO:0000256" key="2">
    <source>
        <dbReference type="ARBA" id="ARBA00022723"/>
    </source>
</evidence>
<evidence type="ECO:0000256" key="1">
    <source>
        <dbReference type="ARBA" id="ARBA00004123"/>
    </source>
</evidence>
<reference evidence="9" key="1">
    <citation type="submission" date="2022-06" db="EMBL/GenBank/DDBJ databases">
        <authorList>
            <person name="Berger JAMES D."/>
            <person name="Berger JAMES D."/>
        </authorList>
    </citation>
    <scope>NUCLEOTIDE SEQUENCE [LARGE SCALE GENOMIC DNA]</scope>
</reference>
<evidence type="ECO:0000256" key="5">
    <source>
        <dbReference type="ARBA" id="ARBA00023038"/>
    </source>
</evidence>
<dbReference type="FunFam" id="2.10.110.10:FF:000001">
    <property type="entry name" value="Cysteine and glycine-rich protein 1"/>
    <property type="match status" value="2"/>
</dbReference>
<organism evidence="9 10">
    <name type="scientific">Trichobilharzia regenti</name>
    <name type="common">Nasal bird schistosome</name>
    <dbReference type="NCBI Taxonomy" id="157069"/>
    <lineage>
        <taxon>Eukaryota</taxon>
        <taxon>Metazoa</taxon>
        <taxon>Spiralia</taxon>
        <taxon>Lophotrochozoa</taxon>
        <taxon>Platyhelminthes</taxon>
        <taxon>Trematoda</taxon>
        <taxon>Digenea</taxon>
        <taxon>Strigeidida</taxon>
        <taxon>Schistosomatoidea</taxon>
        <taxon>Schistosomatidae</taxon>
        <taxon>Trichobilharzia</taxon>
    </lineage>
</organism>
<keyword evidence="6" id="KW-0539">Nucleus</keyword>
<keyword evidence="5 7" id="KW-0440">LIM domain</keyword>
<dbReference type="GO" id="GO:0042805">
    <property type="term" value="F:actinin binding"/>
    <property type="evidence" value="ECO:0007669"/>
    <property type="project" value="TreeGrafter"/>
</dbReference>
<keyword evidence="4 7" id="KW-0862">Zinc</keyword>
<evidence type="ECO:0000256" key="3">
    <source>
        <dbReference type="ARBA" id="ARBA00022737"/>
    </source>
</evidence>
<sequence length="222" mass="25156">MKNKFEPITCPVCSKNVYFAEEVRAMGRAFHRQCFKCCQCSKALDSFTANDHKGSLYCKSCYAKNYGPHIYGFSTNGVSAKSCYDLRDYMKSDGYTNSHSPMSYSQTYQHHQNHYSSGQESSSNWDYSGNYIPRNIKTRWSSGNGGCNSNRCANCPDIVYANERIDAVGKVFHRLCFKCADCQRLLDRGTACDHNREVFCQNCYTKNFGSKGLKAGTNLRCC</sequence>
<dbReference type="GO" id="GO:0045214">
    <property type="term" value="P:sarcomere organization"/>
    <property type="evidence" value="ECO:0007669"/>
    <property type="project" value="TreeGrafter"/>
</dbReference>
<reference evidence="10" key="2">
    <citation type="submission" date="2023-11" db="UniProtKB">
        <authorList>
            <consortium name="WormBaseParasite"/>
        </authorList>
    </citation>
    <scope>IDENTIFICATION</scope>
</reference>
<evidence type="ECO:0000313" key="10">
    <source>
        <dbReference type="WBParaSite" id="TREG1_121970.1"/>
    </source>
</evidence>
<dbReference type="InterPro" id="IPR001781">
    <property type="entry name" value="Znf_LIM"/>
</dbReference>
<dbReference type="GO" id="GO:0005634">
    <property type="term" value="C:nucleus"/>
    <property type="evidence" value="ECO:0007669"/>
    <property type="project" value="UniProtKB-SubCell"/>
</dbReference>
<feature type="domain" description="LIM zinc-binding" evidence="8">
    <location>
        <begin position="150"/>
        <end position="210"/>
    </location>
</feature>
<dbReference type="Proteomes" id="UP000050795">
    <property type="component" value="Unassembled WGS sequence"/>
</dbReference>
<protein>
    <recommendedName>
        <fullName evidence="8">LIM zinc-binding domain-containing protein</fullName>
    </recommendedName>
</protein>
<dbReference type="SMART" id="SM00132">
    <property type="entry name" value="LIM"/>
    <property type="match status" value="2"/>
</dbReference>
<name>A0AA85IU45_TRIRE</name>
<dbReference type="CDD" id="cd09326">
    <property type="entry name" value="LIM_CRP_like"/>
    <property type="match status" value="1"/>
</dbReference>
<dbReference type="PROSITE" id="PS00478">
    <property type="entry name" value="LIM_DOMAIN_1"/>
    <property type="match status" value="2"/>
</dbReference>
<evidence type="ECO:0000256" key="7">
    <source>
        <dbReference type="PROSITE-ProRule" id="PRU00125"/>
    </source>
</evidence>
<evidence type="ECO:0000259" key="8">
    <source>
        <dbReference type="PROSITE" id="PS50023"/>
    </source>
</evidence>
<dbReference type="Gene3D" id="2.10.110.10">
    <property type="entry name" value="Cysteine Rich Protein"/>
    <property type="match status" value="2"/>
</dbReference>
<keyword evidence="2 7" id="KW-0479">Metal-binding</keyword>
<comment type="subcellular location">
    <subcellularLocation>
        <location evidence="1">Nucleus</location>
    </subcellularLocation>
</comment>
<dbReference type="GO" id="GO:0060537">
    <property type="term" value="P:muscle tissue development"/>
    <property type="evidence" value="ECO:0007669"/>
    <property type="project" value="TreeGrafter"/>
</dbReference>
<dbReference type="GO" id="GO:0046872">
    <property type="term" value="F:metal ion binding"/>
    <property type="evidence" value="ECO:0007669"/>
    <property type="project" value="UniProtKB-KW"/>
</dbReference>
<dbReference type="Pfam" id="PF00412">
    <property type="entry name" value="LIM"/>
    <property type="match status" value="2"/>
</dbReference>
<dbReference type="PANTHER" id="PTHR24215">
    <property type="entry name" value="RHO-GTPASE-ACTIVATING PROTEIN LRG1"/>
    <property type="match status" value="1"/>
</dbReference>
<dbReference type="PANTHER" id="PTHR24215:SF35">
    <property type="entry name" value="MUSCLE LIM PROTEIN MLP84B"/>
    <property type="match status" value="1"/>
</dbReference>
<dbReference type="WBParaSite" id="TREG1_121970.1">
    <property type="protein sequence ID" value="TREG1_121970.1"/>
    <property type="gene ID" value="TREG1_121970"/>
</dbReference>
<dbReference type="AlphaFoldDB" id="A0AA85IU45"/>
<evidence type="ECO:0000256" key="4">
    <source>
        <dbReference type="ARBA" id="ARBA00022833"/>
    </source>
</evidence>